<proteinExistence type="predicted"/>
<evidence type="ECO:0000256" key="1">
    <source>
        <dbReference type="ARBA" id="ARBA00022574"/>
    </source>
</evidence>
<accession>Q7MSF9</accession>
<dbReference type="PANTHER" id="PTHR19848">
    <property type="entry name" value="WD40 REPEAT PROTEIN"/>
    <property type="match status" value="1"/>
</dbReference>
<sequence>MSDSFDPSLALDYSIYLERVASLLQPHPNGWLSLFDKSKKSYYLLDIAQKSLKQKIALDMAKGENPEFGRASIAQEIPRFAFIEPDEEHVRVMDGASLQNIATIHCAKSKVESIHLTSDGKGLYTGGKDGLITLWDVEEKRVAAQISKHQDFVYLIKESPCGEFILSVGYDRSLFLYHKGRGMRGERIHVASHLPRSILFLSGGYVAIGESRGEVVILDCLLGRVATRFRVTHEEIIAMEALGEGVILFLSKFGKLGSVDYLKGEVRSDDYLPAKKRYASMALEAQGERLVLSTQDGYIRSYKLGELLPWLERLVEKEETNHAYELMAAHPHLRGSKSAMVLEARFEIALLEAWGLMEEERISEAQQRLALYLTIPEKRMIVQKHIEQLRQIPDLRSYLKDSYLLRAHSLVQTRPLLAQTSTAKSMDESFLKALWSAKELLKRGQKEEADKAIFIHKAVNARSKMIKEVFSNPFLIDTVLETIQKGDYRRYFELKRQFSVVSFLPQAKAFEEREEELYFELEEAFCLGNLERAKECVEILLLFPKGEERVKPWAQKIKEFKGKIPLEVE</sequence>
<dbReference type="SMART" id="SM00320">
    <property type="entry name" value="WD40"/>
    <property type="match status" value="2"/>
</dbReference>
<dbReference type="AlphaFoldDB" id="Q7MSF9"/>
<dbReference type="Proteomes" id="UP000000422">
    <property type="component" value="Chromosome"/>
</dbReference>
<dbReference type="InterPro" id="IPR015943">
    <property type="entry name" value="WD40/YVTN_repeat-like_dom_sf"/>
</dbReference>
<keyword evidence="1 3" id="KW-0853">WD repeat</keyword>
<evidence type="ECO:0000256" key="2">
    <source>
        <dbReference type="ARBA" id="ARBA00022737"/>
    </source>
</evidence>
<dbReference type="HOGENOM" id="CLU_478913_0_0_7"/>
<dbReference type="PROSITE" id="PS00678">
    <property type="entry name" value="WD_REPEATS_1"/>
    <property type="match status" value="1"/>
</dbReference>
<keyword evidence="2" id="KW-0677">Repeat</keyword>
<dbReference type="PROSITE" id="PS50082">
    <property type="entry name" value="WD_REPEATS_2"/>
    <property type="match status" value="1"/>
</dbReference>
<name>Q7MSF9_WOLSU</name>
<feature type="repeat" description="WD" evidence="3">
    <location>
        <begin position="104"/>
        <end position="145"/>
    </location>
</feature>
<dbReference type="Gene3D" id="2.130.10.10">
    <property type="entry name" value="YVTN repeat-like/Quinoprotein amine dehydrogenase"/>
    <property type="match status" value="1"/>
</dbReference>
<dbReference type="InterPro" id="IPR001680">
    <property type="entry name" value="WD40_rpt"/>
</dbReference>
<evidence type="ECO:0000256" key="3">
    <source>
        <dbReference type="PROSITE-ProRule" id="PRU00221"/>
    </source>
</evidence>
<dbReference type="STRING" id="273121.WS0493"/>
<dbReference type="InterPro" id="IPR036322">
    <property type="entry name" value="WD40_repeat_dom_sf"/>
</dbReference>
<reference evidence="4 5" key="1">
    <citation type="journal article" date="2003" name="Proc. Natl. Acad. Sci. U.S.A.">
        <title>Complete genome sequence and analysis of Wolinella succinogenes.</title>
        <authorList>
            <person name="Baar C."/>
            <person name="Eppinger M."/>
            <person name="Raddatz G."/>
            <person name="Simon JM."/>
            <person name="Lanz C."/>
            <person name="Klimmek O."/>
            <person name="Nandakumar R."/>
            <person name="Gross R."/>
            <person name="Rosinus A."/>
            <person name="Keller H."/>
            <person name="Jagtap P."/>
            <person name="Linke B."/>
            <person name="Meyer F."/>
            <person name="Lederer H."/>
            <person name="Schuster S.C."/>
        </authorList>
    </citation>
    <scope>NUCLEOTIDE SEQUENCE [LARGE SCALE GENOMIC DNA]</scope>
    <source>
        <strain evidence="5">ATCC 29543 / DSM 1740 / CCUG 13145 / JCM 31913 / LMG 7466 / NCTC 11488 / FDC 602W</strain>
    </source>
</reference>
<evidence type="ECO:0000313" key="5">
    <source>
        <dbReference type="Proteomes" id="UP000000422"/>
    </source>
</evidence>
<dbReference type="KEGG" id="wsu:WS0493"/>
<dbReference type="Pfam" id="PF00400">
    <property type="entry name" value="WD40"/>
    <property type="match status" value="1"/>
</dbReference>
<dbReference type="RefSeq" id="WP_011138431.1">
    <property type="nucleotide sequence ID" value="NC_005090.1"/>
</dbReference>
<gene>
    <name evidence="4" type="primary">CREC</name>
    <name evidence="4" type="ordered locus">WS0493</name>
</gene>
<protein>
    <submittedName>
        <fullName evidence="4">Uncharacterized protein</fullName>
    </submittedName>
</protein>
<dbReference type="SUPFAM" id="SSF50978">
    <property type="entry name" value="WD40 repeat-like"/>
    <property type="match status" value="1"/>
</dbReference>
<dbReference type="PANTHER" id="PTHR19848:SF8">
    <property type="entry name" value="F-BOX AND WD REPEAT DOMAIN CONTAINING 7"/>
    <property type="match status" value="1"/>
</dbReference>
<dbReference type="EMBL" id="BX571658">
    <property type="protein sequence ID" value="CAE09631.1"/>
    <property type="molecule type" value="Genomic_DNA"/>
</dbReference>
<organism evidence="5">
    <name type="scientific">Wolinella succinogenes (strain ATCC 29543 / DSM 1740 / CCUG 13145 / JCM 31913 / LMG 7466 / NCTC 11488 / FDC 602W)</name>
    <name type="common">Vibrio succinogenes</name>
    <dbReference type="NCBI Taxonomy" id="273121"/>
    <lineage>
        <taxon>Bacteria</taxon>
        <taxon>Pseudomonadati</taxon>
        <taxon>Campylobacterota</taxon>
        <taxon>Epsilonproteobacteria</taxon>
        <taxon>Campylobacterales</taxon>
        <taxon>Helicobacteraceae</taxon>
        <taxon>Wolinella</taxon>
    </lineage>
</organism>
<evidence type="ECO:0000313" key="4">
    <source>
        <dbReference type="EMBL" id="CAE09631.1"/>
    </source>
</evidence>
<keyword evidence="5" id="KW-1185">Reference proteome</keyword>
<dbReference type="InterPro" id="IPR019775">
    <property type="entry name" value="WD40_repeat_CS"/>
</dbReference>
<dbReference type="eggNOG" id="COG2319">
    <property type="taxonomic scope" value="Bacteria"/>
</dbReference>